<dbReference type="Proteomes" id="UP000000238">
    <property type="component" value="Chromosome"/>
</dbReference>
<dbReference type="KEGG" id="hch:HCH_04015"/>
<dbReference type="AlphaFoldDB" id="Q2SF43"/>
<keyword evidence="1" id="KW-1133">Transmembrane helix</keyword>
<feature type="transmembrane region" description="Helical" evidence="1">
    <location>
        <begin position="147"/>
        <end position="168"/>
    </location>
</feature>
<evidence type="ECO:0000313" key="2">
    <source>
        <dbReference type="EMBL" id="ABC30731.1"/>
    </source>
</evidence>
<keyword evidence="1" id="KW-0472">Membrane</keyword>
<accession>Q2SF43</accession>
<evidence type="ECO:0000313" key="3">
    <source>
        <dbReference type="Proteomes" id="UP000000238"/>
    </source>
</evidence>
<proteinExistence type="predicted"/>
<feature type="transmembrane region" description="Helical" evidence="1">
    <location>
        <begin position="262"/>
        <end position="282"/>
    </location>
</feature>
<keyword evidence="3" id="KW-1185">Reference proteome</keyword>
<dbReference type="RefSeq" id="WP_011397798.1">
    <property type="nucleotide sequence ID" value="NC_007645.1"/>
</dbReference>
<organism evidence="2 3">
    <name type="scientific">Hahella chejuensis (strain KCTC 2396)</name>
    <dbReference type="NCBI Taxonomy" id="349521"/>
    <lineage>
        <taxon>Bacteria</taxon>
        <taxon>Pseudomonadati</taxon>
        <taxon>Pseudomonadota</taxon>
        <taxon>Gammaproteobacteria</taxon>
        <taxon>Oceanospirillales</taxon>
        <taxon>Hahellaceae</taxon>
        <taxon>Hahella</taxon>
    </lineage>
</organism>
<feature type="transmembrane region" description="Helical" evidence="1">
    <location>
        <begin position="12"/>
        <end position="30"/>
    </location>
</feature>
<reference evidence="2 3" key="1">
    <citation type="journal article" date="2005" name="Nucleic Acids Res.">
        <title>Genomic blueprint of Hahella chejuensis, a marine microbe producing an algicidal agent.</title>
        <authorList>
            <person name="Jeong H."/>
            <person name="Yim J.H."/>
            <person name="Lee C."/>
            <person name="Choi S.-H."/>
            <person name="Park Y.K."/>
            <person name="Yoon S.H."/>
            <person name="Hur C.-G."/>
            <person name="Kang H.-Y."/>
            <person name="Kim D."/>
            <person name="Lee H.H."/>
            <person name="Park K.H."/>
            <person name="Park S.-H."/>
            <person name="Park H.-S."/>
            <person name="Lee H.K."/>
            <person name="Oh T.K."/>
            <person name="Kim J.F."/>
        </authorList>
    </citation>
    <scope>NUCLEOTIDE SEQUENCE [LARGE SCALE GENOMIC DNA]</scope>
    <source>
        <strain evidence="2 3">KCTC 2396</strain>
    </source>
</reference>
<feature type="transmembrane region" description="Helical" evidence="1">
    <location>
        <begin position="189"/>
        <end position="210"/>
    </location>
</feature>
<feature type="transmembrane region" description="Helical" evidence="1">
    <location>
        <begin position="37"/>
        <end position="61"/>
    </location>
</feature>
<protein>
    <submittedName>
        <fullName evidence="2">Uncharacterized protein</fullName>
    </submittedName>
</protein>
<feature type="transmembrane region" description="Helical" evidence="1">
    <location>
        <begin position="73"/>
        <end position="95"/>
    </location>
</feature>
<dbReference type="HOGENOM" id="CLU_905414_0_0_6"/>
<gene>
    <name evidence="2" type="ordered locus">HCH_04015</name>
</gene>
<evidence type="ECO:0000256" key="1">
    <source>
        <dbReference type="SAM" id="Phobius"/>
    </source>
</evidence>
<dbReference type="EMBL" id="CP000155">
    <property type="protein sequence ID" value="ABC30731.1"/>
    <property type="molecule type" value="Genomic_DNA"/>
</dbReference>
<dbReference type="STRING" id="349521.HCH_04015"/>
<feature type="transmembrane region" description="Helical" evidence="1">
    <location>
        <begin position="107"/>
        <end position="127"/>
    </location>
</feature>
<keyword evidence="1" id="KW-0812">Transmembrane</keyword>
<sequence>MDMTFVEFANILAQNLFPITFNSLAAIILLRYFRGSALVVALAVCLIASAFYYLLFPFTFYLDTSGDRFIFGLYSAIGGGLQQGVIITLIGFLLFKKERVDRLRDSTKALGGFTLTLLAAASVMSVYTSILAFSEKSSFMYGASDELIYVLITYLFATIYSLVSLMLMTYVQWRVIPESKRPHSPKYMAWLMAIPVFNIFWLCSSLSRWAQTVKGALGDVNAREAQLADRIRYVFISLLCGWLFITLISVTVRYPDKATVMFMGLLSLILLGLSIAYLVYVIKLIRSLHTLEQKIRQTNTVESSIES</sequence>
<name>Q2SF43_HAHCH</name>
<dbReference type="OrthoDB" id="9901404at2"/>
<feature type="transmembrane region" description="Helical" evidence="1">
    <location>
        <begin position="230"/>
        <end position="250"/>
    </location>
</feature>